<feature type="domain" description="Pyridoxamine 5'-phosphate oxidase N-terminal" evidence="2">
    <location>
        <begin position="12"/>
        <end position="98"/>
    </location>
</feature>
<dbReference type="GO" id="GO:0005829">
    <property type="term" value="C:cytosol"/>
    <property type="evidence" value="ECO:0007669"/>
    <property type="project" value="TreeGrafter"/>
</dbReference>
<dbReference type="Gene3D" id="2.30.110.10">
    <property type="entry name" value="Electron Transport, Fmn-binding Protein, Chain A"/>
    <property type="match status" value="1"/>
</dbReference>
<accession>A0A7I7S3W3</accession>
<dbReference type="InterPro" id="IPR012349">
    <property type="entry name" value="Split_barrel_FMN-bd"/>
</dbReference>
<protein>
    <submittedName>
        <fullName evidence="3">PPOX class F420-dependent oxidoreductase</fullName>
    </submittedName>
</protein>
<sequence>MTFRPHEIEYMTSADLGRLATIKPDGTPQNSPVGFSYNADLGTIDIVGYQMSKSRKYRNIAVNPNVAFVVDDIASRDPWRVRCLEIRGTAEQVEMPTAATEPNGDALDTAIIRITPTRIIGFGIDDVDTPPHRLQADARDV</sequence>
<organism evidence="3 4">
    <name type="scientific">Mycolicibacterium arabiense</name>
    <dbReference type="NCBI Taxonomy" id="1286181"/>
    <lineage>
        <taxon>Bacteria</taxon>
        <taxon>Bacillati</taxon>
        <taxon>Actinomycetota</taxon>
        <taxon>Actinomycetes</taxon>
        <taxon>Mycobacteriales</taxon>
        <taxon>Mycobacteriaceae</taxon>
        <taxon>Mycolicibacterium</taxon>
    </lineage>
</organism>
<dbReference type="AlphaFoldDB" id="A0A7I7S3W3"/>
<reference evidence="3 4" key="1">
    <citation type="journal article" date="2019" name="Emerg. Microbes Infect.">
        <title>Comprehensive subspecies identification of 175 nontuberculous mycobacteria species based on 7547 genomic profiles.</title>
        <authorList>
            <person name="Matsumoto Y."/>
            <person name="Kinjo T."/>
            <person name="Motooka D."/>
            <person name="Nabeya D."/>
            <person name="Jung N."/>
            <person name="Uechi K."/>
            <person name="Horii T."/>
            <person name="Iida T."/>
            <person name="Fujita J."/>
            <person name="Nakamura S."/>
        </authorList>
    </citation>
    <scope>NUCLEOTIDE SEQUENCE [LARGE SCALE GENOMIC DNA]</scope>
    <source>
        <strain evidence="3 4">JCM 18538</strain>
    </source>
</reference>
<dbReference type="NCBIfam" id="TIGR04023">
    <property type="entry name" value="PPOX_MSMEG_5819"/>
    <property type="match status" value="1"/>
</dbReference>
<dbReference type="PANTHER" id="PTHR35176:SF6">
    <property type="entry name" value="HEME OXYGENASE HI_0854-RELATED"/>
    <property type="match status" value="1"/>
</dbReference>
<geneLocation type="plasmid" evidence="4">
    <name>pjcm18538 dna</name>
</geneLocation>
<evidence type="ECO:0000313" key="3">
    <source>
        <dbReference type="EMBL" id="BBY51497.1"/>
    </source>
</evidence>
<gene>
    <name evidence="3" type="ORF">MARA_49650</name>
</gene>
<dbReference type="SUPFAM" id="SSF50475">
    <property type="entry name" value="FMN-binding split barrel"/>
    <property type="match status" value="1"/>
</dbReference>
<evidence type="ECO:0000256" key="1">
    <source>
        <dbReference type="ARBA" id="ARBA00023002"/>
    </source>
</evidence>
<keyword evidence="1" id="KW-0560">Oxidoreductase</keyword>
<evidence type="ECO:0000259" key="2">
    <source>
        <dbReference type="Pfam" id="PF01243"/>
    </source>
</evidence>
<dbReference type="InterPro" id="IPR024031">
    <property type="entry name" value="MSMEG_5819/OxyR"/>
</dbReference>
<dbReference type="Proteomes" id="UP000467428">
    <property type="component" value="Chromosome"/>
</dbReference>
<proteinExistence type="predicted"/>
<dbReference type="GO" id="GO:0016627">
    <property type="term" value="F:oxidoreductase activity, acting on the CH-CH group of donors"/>
    <property type="evidence" value="ECO:0007669"/>
    <property type="project" value="TreeGrafter"/>
</dbReference>
<dbReference type="GO" id="GO:0070967">
    <property type="term" value="F:coenzyme F420 binding"/>
    <property type="evidence" value="ECO:0007669"/>
    <property type="project" value="TreeGrafter"/>
</dbReference>
<dbReference type="PANTHER" id="PTHR35176">
    <property type="entry name" value="HEME OXYGENASE HI_0854-RELATED"/>
    <property type="match status" value="1"/>
</dbReference>
<dbReference type="RefSeq" id="WP_163922219.1">
    <property type="nucleotide sequence ID" value="NZ_AP022593.1"/>
</dbReference>
<dbReference type="Pfam" id="PF01243">
    <property type="entry name" value="PNPOx_N"/>
    <property type="match status" value="1"/>
</dbReference>
<evidence type="ECO:0000313" key="4">
    <source>
        <dbReference type="Proteomes" id="UP000467428"/>
    </source>
</evidence>
<dbReference type="InterPro" id="IPR011576">
    <property type="entry name" value="Pyridox_Oxase_N"/>
</dbReference>
<dbReference type="KEGG" id="marz:MARA_49650"/>
<keyword evidence="4" id="KW-1185">Reference proteome</keyword>
<dbReference type="EMBL" id="AP022593">
    <property type="protein sequence ID" value="BBY51497.1"/>
    <property type="molecule type" value="Genomic_DNA"/>
</dbReference>
<name>A0A7I7S3W3_9MYCO</name>
<dbReference type="InterPro" id="IPR052019">
    <property type="entry name" value="F420H2_bilvrd_red/Heme_oxyg"/>
</dbReference>